<evidence type="ECO:0000313" key="5">
    <source>
        <dbReference type="Proteomes" id="UP000247465"/>
    </source>
</evidence>
<feature type="domain" description="ABC-type uncharacterised transport system" evidence="2">
    <location>
        <begin position="185"/>
        <end position="423"/>
    </location>
</feature>
<dbReference type="Pfam" id="PF09822">
    <property type="entry name" value="ABC_transp_aux"/>
    <property type="match status" value="1"/>
</dbReference>
<evidence type="ECO:0000259" key="2">
    <source>
        <dbReference type="Pfam" id="PF09822"/>
    </source>
</evidence>
<evidence type="ECO:0000259" key="3">
    <source>
        <dbReference type="Pfam" id="PF23357"/>
    </source>
</evidence>
<keyword evidence="1" id="KW-0812">Transmembrane</keyword>
<proteinExistence type="predicted"/>
<evidence type="ECO:0000256" key="1">
    <source>
        <dbReference type="SAM" id="Phobius"/>
    </source>
</evidence>
<dbReference type="InterPro" id="IPR019196">
    <property type="entry name" value="ABC_transp_unknown"/>
</dbReference>
<feature type="transmembrane region" description="Helical" evidence="1">
    <location>
        <begin position="469"/>
        <end position="490"/>
    </location>
</feature>
<gene>
    <name evidence="4" type="ORF">DF168_01935</name>
</gene>
<keyword evidence="1" id="KW-0472">Membrane</keyword>
<feature type="domain" description="DUF7088" evidence="3">
    <location>
        <begin position="48"/>
        <end position="134"/>
    </location>
</feature>
<name>A0A2Z4AHM6_9BACT</name>
<dbReference type="InterPro" id="IPR055396">
    <property type="entry name" value="DUF7088"/>
</dbReference>
<dbReference type="AlphaFoldDB" id="A0A2Z4AHM6"/>
<sequence>MNLPENFKTVNCLNLTNRILQILLGVSFICGLNYLASRHYSRTDLTRNRLYSLSPETIAYISEIKTPVKIIVTIPSDSEEPSISLLYRYVRNLLQEYENAGRDGPAKKIEVEFVDVFRELRKAEAISRSYGIENPNETLVISGDKRRRILPADLLDTSEGSTTTFWGEQAFTSAIIEVTDEKPDRVYFLVGHGEMQTDDVDPRRGLSQFAHELEMRNFTLKALDLSKEKQVPKDADLIISASPQSPLTANESEALRRYLSDRAGRLIVFLDPWRNHGFDDLFYEWGILADKMLIVDNGPDFQVASGDLIIRQFAEHAITDPHLKNRIPVIVGLSRPIRPDLDAPPDERRNTVSLIGSSPTSWAESSYQKAREIDNLQFNPITDLRGPVPIACSSERTVSSPFLSIAGGRLVVFGNSDFATNQRISSFGNHMLLLNTVKWCLDRDTLLAIRGRAVETYQMLISRKELNQLGLLISTVPSIIAVWGLVIYWTRRR</sequence>
<dbReference type="EMBL" id="CP029803">
    <property type="protein sequence ID" value="AWT60716.1"/>
    <property type="molecule type" value="Genomic_DNA"/>
</dbReference>
<organism evidence="4 5">
    <name type="scientific">Candidatus Moanibacter tarae</name>
    <dbReference type="NCBI Taxonomy" id="2200854"/>
    <lineage>
        <taxon>Bacteria</taxon>
        <taxon>Pseudomonadati</taxon>
        <taxon>Verrucomicrobiota</taxon>
        <taxon>Opitutia</taxon>
        <taxon>Puniceicoccales</taxon>
        <taxon>Puniceicoccales incertae sedis</taxon>
        <taxon>Candidatus Moanibacter</taxon>
    </lineage>
</organism>
<reference evidence="4 5" key="1">
    <citation type="submission" date="2018-06" db="EMBL/GenBank/DDBJ databases">
        <title>Draft Genome Sequence of a Novel Marine Bacterium Related to the Verrucomicrobia.</title>
        <authorList>
            <person name="Vosseberg J."/>
            <person name="Martijn J."/>
            <person name="Ettema T.J.G."/>
        </authorList>
    </citation>
    <scope>NUCLEOTIDE SEQUENCE [LARGE SCALE GENOMIC DNA]</scope>
    <source>
        <strain evidence="4">TARA_B100001123</strain>
    </source>
</reference>
<dbReference type="Proteomes" id="UP000247465">
    <property type="component" value="Chromosome"/>
</dbReference>
<accession>A0A2Z4AHM6</accession>
<protein>
    <submittedName>
        <fullName evidence="4">Uncharacterized protein</fullName>
    </submittedName>
</protein>
<dbReference type="KEGG" id="mtar:DF168_01935"/>
<evidence type="ECO:0000313" key="4">
    <source>
        <dbReference type="EMBL" id="AWT60716.1"/>
    </source>
</evidence>
<keyword evidence="1" id="KW-1133">Transmembrane helix</keyword>
<dbReference type="Pfam" id="PF23357">
    <property type="entry name" value="DUF7088"/>
    <property type="match status" value="1"/>
</dbReference>